<name>A0A084EBQ2_SPHYA</name>
<accession>A0A084EBQ2</accession>
<gene>
    <name evidence="1" type="ORF">CP98_04452</name>
</gene>
<dbReference type="CDD" id="cd11586">
    <property type="entry name" value="VbhA_like"/>
    <property type="match status" value="1"/>
</dbReference>
<dbReference type="Gene3D" id="1.10.8.1050">
    <property type="entry name" value="Antitoxin VbhA-like"/>
    <property type="match status" value="1"/>
</dbReference>
<dbReference type="AlphaFoldDB" id="A0A084EBQ2"/>
<protein>
    <recommendedName>
        <fullName evidence="3">Antitoxin VbhA domain-containing protein</fullName>
    </recommendedName>
</protein>
<evidence type="ECO:0008006" key="3">
    <source>
        <dbReference type="Google" id="ProtNLM"/>
    </source>
</evidence>
<evidence type="ECO:0000313" key="2">
    <source>
        <dbReference type="Proteomes" id="UP000028534"/>
    </source>
</evidence>
<dbReference type="InterPro" id="IPR033788">
    <property type="entry name" value="VbhA-like"/>
</dbReference>
<organism evidence="1 2">
    <name type="scientific">Sphingobium yanoikuyae</name>
    <name type="common">Sphingomonas yanoikuyae</name>
    <dbReference type="NCBI Taxonomy" id="13690"/>
    <lineage>
        <taxon>Bacteria</taxon>
        <taxon>Pseudomonadati</taxon>
        <taxon>Pseudomonadota</taxon>
        <taxon>Alphaproteobacteria</taxon>
        <taxon>Sphingomonadales</taxon>
        <taxon>Sphingomonadaceae</taxon>
        <taxon>Sphingobium</taxon>
    </lineage>
</organism>
<evidence type="ECO:0000313" key="1">
    <source>
        <dbReference type="EMBL" id="KEZ15394.1"/>
    </source>
</evidence>
<proteinExistence type="predicted"/>
<dbReference type="EMBL" id="JGVR01000041">
    <property type="protein sequence ID" value="KEZ15394.1"/>
    <property type="molecule type" value="Genomic_DNA"/>
</dbReference>
<dbReference type="Proteomes" id="UP000028534">
    <property type="component" value="Unassembled WGS sequence"/>
</dbReference>
<dbReference type="RefSeq" id="WP_007686155.1">
    <property type="nucleotide sequence ID" value="NZ_JGVR01000041.1"/>
</dbReference>
<dbReference type="InterPro" id="IPR043038">
    <property type="entry name" value="VbhA_sf"/>
</dbReference>
<sequence length="90" mass="9703">MNEHPISDDERARRQKAIDFARTNIELSGFALSPGMAALGVRFVAGELSESEYIAAALAHANSLPASAPAQDYFASLAELEAAWEARDRP</sequence>
<dbReference type="PATRIC" id="fig|13690.10.peg.4584"/>
<comment type="caution">
    <text evidence="1">The sequence shown here is derived from an EMBL/GenBank/DDBJ whole genome shotgun (WGS) entry which is preliminary data.</text>
</comment>
<reference evidence="1 2" key="1">
    <citation type="submission" date="2014-03" db="EMBL/GenBank/DDBJ databases">
        <title>Genome sequence of Sphingobium yanoikuyae B1.</title>
        <authorList>
            <person name="Gan H.M."/>
            <person name="Gan H.Y."/>
            <person name="Savka M.A."/>
        </authorList>
    </citation>
    <scope>NUCLEOTIDE SEQUENCE [LARGE SCALE GENOMIC DNA]</scope>
    <source>
        <strain evidence="1 2">B1</strain>
    </source>
</reference>